<reference evidence="2 3" key="1">
    <citation type="submission" date="2017-01" db="EMBL/GenBank/DDBJ databases">
        <authorList>
            <person name="Mah S.A."/>
            <person name="Swanson W.J."/>
            <person name="Moy G.W."/>
            <person name="Vacquier V.D."/>
        </authorList>
    </citation>
    <scope>NUCLEOTIDE SEQUENCE [LARGE SCALE GENOMIC DNA]</scope>
    <source>
        <strain evidence="2 3">GSMNP</strain>
    </source>
</reference>
<evidence type="ECO:0000313" key="2">
    <source>
        <dbReference type="EMBL" id="OMJ19346.1"/>
    </source>
</evidence>
<evidence type="ECO:0000313" key="3">
    <source>
        <dbReference type="Proteomes" id="UP000187283"/>
    </source>
</evidence>
<protein>
    <submittedName>
        <fullName evidence="2">Uncharacterized protein</fullName>
    </submittedName>
</protein>
<gene>
    <name evidence="2" type="ORF">AYI70_g4793</name>
</gene>
<dbReference type="Proteomes" id="UP000187283">
    <property type="component" value="Unassembled WGS sequence"/>
</dbReference>
<feature type="non-terminal residue" evidence="2">
    <location>
        <position position="119"/>
    </location>
</feature>
<dbReference type="EMBL" id="LSSN01001516">
    <property type="protein sequence ID" value="OMJ19346.1"/>
    <property type="molecule type" value="Genomic_DNA"/>
</dbReference>
<organism evidence="2 3">
    <name type="scientific">Smittium culicis</name>
    <dbReference type="NCBI Taxonomy" id="133412"/>
    <lineage>
        <taxon>Eukaryota</taxon>
        <taxon>Fungi</taxon>
        <taxon>Fungi incertae sedis</taxon>
        <taxon>Zoopagomycota</taxon>
        <taxon>Kickxellomycotina</taxon>
        <taxon>Harpellomycetes</taxon>
        <taxon>Harpellales</taxon>
        <taxon>Legeriomycetaceae</taxon>
        <taxon>Smittium</taxon>
    </lineage>
</organism>
<sequence>MVRIKAKNTSRKELNHLSSGIQPKNKFSYADATKNTKNEKTVPFTESRSINPKAEKNLGRSEAVDIMPYQDVTEYRDQSILHWYKGDSHKKNLKKLCFGGSEYMVCCPWDQFGKDRHNG</sequence>
<comment type="caution">
    <text evidence="2">The sequence shown here is derived from an EMBL/GenBank/DDBJ whole genome shotgun (WGS) entry which is preliminary data.</text>
</comment>
<accession>A0A1R1XXV1</accession>
<keyword evidence="3" id="KW-1185">Reference proteome</keyword>
<evidence type="ECO:0000256" key="1">
    <source>
        <dbReference type="SAM" id="MobiDB-lite"/>
    </source>
</evidence>
<name>A0A1R1XXV1_9FUNG</name>
<dbReference type="AlphaFoldDB" id="A0A1R1XXV1"/>
<proteinExistence type="predicted"/>
<feature type="region of interest" description="Disordered" evidence="1">
    <location>
        <begin position="1"/>
        <end position="56"/>
    </location>
</feature>